<name>A0A016W6D2_9BILA</name>
<sequence>MKILEKAAQDSMICTELRENTEMRHSTPSLLRNPGDSNLLMPAHLYQKDGTVGAVRTIYNELNSLSYGPHNRRGTMYVVLEKANEEKEPCCYILYMLMM</sequence>
<organism evidence="1 2">
    <name type="scientific">Ancylostoma ceylanicum</name>
    <dbReference type="NCBI Taxonomy" id="53326"/>
    <lineage>
        <taxon>Eukaryota</taxon>
        <taxon>Metazoa</taxon>
        <taxon>Ecdysozoa</taxon>
        <taxon>Nematoda</taxon>
        <taxon>Chromadorea</taxon>
        <taxon>Rhabditida</taxon>
        <taxon>Rhabditina</taxon>
        <taxon>Rhabditomorpha</taxon>
        <taxon>Strongyloidea</taxon>
        <taxon>Ancylostomatidae</taxon>
        <taxon>Ancylostomatinae</taxon>
        <taxon>Ancylostoma</taxon>
    </lineage>
</organism>
<dbReference type="AlphaFoldDB" id="A0A016W6D2"/>
<accession>A0A016W6D2</accession>
<keyword evidence="2" id="KW-1185">Reference proteome</keyword>
<dbReference type="EMBL" id="JARK01000718">
    <property type="protein sequence ID" value="EYC35200.1"/>
    <property type="molecule type" value="Genomic_DNA"/>
</dbReference>
<evidence type="ECO:0000313" key="2">
    <source>
        <dbReference type="Proteomes" id="UP000024635"/>
    </source>
</evidence>
<dbReference type="Proteomes" id="UP000024635">
    <property type="component" value="Unassembled WGS sequence"/>
</dbReference>
<gene>
    <name evidence="1" type="primary">Acey_s1118.g3630</name>
    <name evidence="1" type="ORF">Y032_1118g3630</name>
</gene>
<comment type="caution">
    <text evidence="1">The sequence shown here is derived from an EMBL/GenBank/DDBJ whole genome shotgun (WGS) entry which is preliminary data.</text>
</comment>
<proteinExistence type="predicted"/>
<evidence type="ECO:0000313" key="1">
    <source>
        <dbReference type="EMBL" id="EYC35200.1"/>
    </source>
</evidence>
<reference evidence="2" key="1">
    <citation type="journal article" date="2015" name="Nat. Genet.">
        <title>The genome and transcriptome of the zoonotic hookworm Ancylostoma ceylanicum identify infection-specific gene families.</title>
        <authorList>
            <person name="Schwarz E.M."/>
            <person name="Hu Y."/>
            <person name="Antoshechkin I."/>
            <person name="Miller M.M."/>
            <person name="Sternberg P.W."/>
            <person name="Aroian R.V."/>
        </authorList>
    </citation>
    <scope>NUCLEOTIDE SEQUENCE</scope>
    <source>
        <strain evidence="2">HY135</strain>
    </source>
</reference>
<protein>
    <submittedName>
        <fullName evidence="1">Uncharacterized protein</fullName>
    </submittedName>
</protein>